<dbReference type="EMBL" id="CM001883">
    <property type="protein sequence ID" value="EOY08997.1"/>
    <property type="molecule type" value="Genomic_DNA"/>
</dbReference>
<accession>A0A061EX42</accession>
<evidence type="ECO:0000256" key="1">
    <source>
        <dbReference type="SAM" id="MobiDB-lite"/>
    </source>
</evidence>
<protein>
    <submittedName>
        <fullName evidence="2">Uncharacterized protein</fullName>
    </submittedName>
</protein>
<gene>
    <name evidence="2" type="ORF">TCM_024332</name>
</gene>
<proteinExistence type="predicted"/>
<dbReference type="InParanoid" id="A0A061EX42"/>
<dbReference type="Proteomes" id="UP000026915">
    <property type="component" value="Chromosome 5"/>
</dbReference>
<dbReference type="HOGENOM" id="CLU_2727328_0_0_1"/>
<evidence type="ECO:0000313" key="3">
    <source>
        <dbReference type="Proteomes" id="UP000026915"/>
    </source>
</evidence>
<dbReference type="AlphaFoldDB" id="A0A061EX42"/>
<sequence>MQKEKTKNLSLKTPPTKHPKKKPTDSKFTNKITSCQPIGLPDTHPYSNVNTRIVCCQHLGLKALDFICGIDG</sequence>
<feature type="region of interest" description="Disordered" evidence="1">
    <location>
        <begin position="1"/>
        <end position="30"/>
    </location>
</feature>
<keyword evidence="3" id="KW-1185">Reference proteome</keyword>
<dbReference type="Gramene" id="EOY08997">
    <property type="protein sequence ID" value="EOY08997"/>
    <property type="gene ID" value="TCM_024332"/>
</dbReference>
<evidence type="ECO:0000313" key="2">
    <source>
        <dbReference type="EMBL" id="EOY08997.1"/>
    </source>
</evidence>
<reference evidence="2 3" key="1">
    <citation type="journal article" date="2013" name="Genome Biol.">
        <title>The genome sequence of the most widely cultivated cacao type and its use to identify candidate genes regulating pod color.</title>
        <authorList>
            <person name="Motamayor J.C."/>
            <person name="Mockaitis K."/>
            <person name="Schmutz J."/>
            <person name="Haiminen N."/>
            <person name="Iii D.L."/>
            <person name="Cornejo O."/>
            <person name="Findley S.D."/>
            <person name="Zheng P."/>
            <person name="Utro F."/>
            <person name="Royaert S."/>
            <person name="Saski C."/>
            <person name="Jenkins J."/>
            <person name="Podicheti R."/>
            <person name="Zhao M."/>
            <person name="Scheffler B.E."/>
            <person name="Stack J.C."/>
            <person name="Feltus F.A."/>
            <person name="Mustiga G.M."/>
            <person name="Amores F."/>
            <person name="Phillips W."/>
            <person name="Marelli J.P."/>
            <person name="May G.D."/>
            <person name="Shapiro H."/>
            <person name="Ma J."/>
            <person name="Bustamante C.D."/>
            <person name="Schnell R.J."/>
            <person name="Main D."/>
            <person name="Gilbert D."/>
            <person name="Parida L."/>
            <person name="Kuhn D.N."/>
        </authorList>
    </citation>
    <scope>NUCLEOTIDE SEQUENCE [LARGE SCALE GENOMIC DNA]</scope>
    <source>
        <strain evidence="3">cv. Matina 1-6</strain>
    </source>
</reference>
<organism evidence="2 3">
    <name type="scientific">Theobroma cacao</name>
    <name type="common">Cacao</name>
    <name type="synonym">Cocoa</name>
    <dbReference type="NCBI Taxonomy" id="3641"/>
    <lineage>
        <taxon>Eukaryota</taxon>
        <taxon>Viridiplantae</taxon>
        <taxon>Streptophyta</taxon>
        <taxon>Embryophyta</taxon>
        <taxon>Tracheophyta</taxon>
        <taxon>Spermatophyta</taxon>
        <taxon>Magnoliopsida</taxon>
        <taxon>eudicotyledons</taxon>
        <taxon>Gunneridae</taxon>
        <taxon>Pentapetalae</taxon>
        <taxon>rosids</taxon>
        <taxon>malvids</taxon>
        <taxon>Malvales</taxon>
        <taxon>Malvaceae</taxon>
        <taxon>Byttnerioideae</taxon>
        <taxon>Theobroma</taxon>
    </lineage>
</organism>
<name>A0A061EX42_THECC</name>